<gene>
    <name evidence="1" type="ORF">SRCM100623_00648</name>
</gene>
<protein>
    <submittedName>
        <fullName evidence="1">Uncharacterized protein</fullName>
    </submittedName>
</protein>
<name>A0A1A0DGA7_ACEPA</name>
<dbReference type="Proteomes" id="UP000093796">
    <property type="component" value="Unassembled WGS sequence"/>
</dbReference>
<dbReference type="EMBL" id="LYUD01000065">
    <property type="protein sequence ID" value="OAZ74313.1"/>
    <property type="molecule type" value="Genomic_DNA"/>
</dbReference>
<dbReference type="AlphaFoldDB" id="A0A1A0DGA7"/>
<evidence type="ECO:0000313" key="2">
    <source>
        <dbReference type="Proteomes" id="UP000093796"/>
    </source>
</evidence>
<proteinExistence type="predicted"/>
<organism evidence="1 2">
    <name type="scientific">Acetobacter pasteurianus</name>
    <name type="common">Acetobacter turbidans</name>
    <dbReference type="NCBI Taxonomy" id="438"/>
    <lineage>
        <taxon>Bacteria</taxon>
        <taxon>Pseudomonadati</taxon>
        <taxon>Pseudomonadota</taxon>
        <taxon>Alphaproteobacteria</taxon>
        <taxon>Acetobacterales</taxon>
        <taxon>Acetobacteraceae</taxon>
        <taxon>Acetobacter</taxon>
    </lineage>
</organism>
<dbReference type="PATRIC" id="fig|438.15.peg.745"/>
<reference evidence="1 2" key="1">
    <citation type="submission" date="2016-05" db="EMBL/GenBank/DDBJ databases">
        <title>Genome sequencing of Acetobacter pasteurianus strain SRCM100623.</title>
        <authorList>
            <person name="Song Y.R."/>
        </authorList>
    </citation>
    <scope>NUCLEOTIDE SEQUENCE [LARGE SCALE GENOMIC DNA]</scope>
    <source>
        <strain evidence="1 2">SRCM100623</strain>
    </source>
</reference>
<sequence>MSEIATITRQNISFNREELKKCDTTDCNFLMSSIGWTLNAIGSVLSLLQSDTYERRCFVLTFPNGVKEIFPYTDEEDINHSHIGTSRYNDNLQKAINYAFDKKFNVDSKYISLFSSGKIDQLILKK</sequence>
<dbReference type="RefSeq" id="WP_155738500.1">
    <property type="nucleotide sequence ID" value="NZ_LYUD01000065.1"/>
</dbReference>
<evidence type="ECO:0000313" key="1">
    <source>
        <dbReference type="EMBL" id="OAZ74313.1"/>
    </source>
</evidence>
<comment type="caution">
    <text evidence="1">The sequence shown here is derived from an EMBL/GenBank/DDBJ whole genome shotgun (WGS) entry which is preliminary data.</text>
</comment>
<accession>A0A1A0DGA7</accession>